<keyword evidence="1" id="KW-1133">Transmembrane helix</keyword>
<keyword evidence="1" id="KW-0472">Membrane</keyword>
<name>A0ABQ1G1I4_9BACL</name>
<gene>
    <name evidence="2" type="ORF">GCM10007416_05140</name>
</gene>
<evidence type="ECO:0000313" key="3">
    <source>
        <dbReference type="Proteomes" id="UP000617979"/>
    </source>
</evidence>
<proteinExistence type="predicted"/>
<evidence type="ECO:0000256" key="1">
    <source>
        <dbReference type="SAM" id="Phobius"/>
    </source>
</evidence>
<comment type="caution">
    <text evidence="2">The sequence shown here is derived from an EMBL/GenBank/DDBJ whole genome shotgun (WGS) entry which is preliminary data.</text>
</comment>
<reference evidence="3" key="1">
    <citation type="journal article" date="2019" name="Int. J. Syst. Evol. Microbiol.">
        <title>The Global Catalogue of Microorganisms (GCM) 10K type strain sequencing project: providing services to taxonomists for standard genome sequencing and annotation.</title>
        <authorList>
            <consortium name="The Broad Institute Genomics Platform"/>
            <consortium name="The Broad Institute Genome Sequencing Center for Infectious Disease"/>
            <person name="Wu L."/>
            <person name="Ma J."/>
        </authorList>
    </citation>
    <scope>NUCLEOTIDE SEQUENCE [LARGE SCALE GENOMIC DNA]</scope>
    <source>
        <strain evidence="3">CGMCC 1.12404</strain>
    </source>
</reference>
<feature type="transmembrane region" description="Helical" evidence="1">
    <location>
        <begin position="6"/>
        <end position="23"/>
    </location>
</feature>
<accession>A0ABQ1G1I4</accession>
<sequence length="62" mass="7402">MTYVVAILAVLVVILIAWVMFLHHEMAKRVDEWCKHENELRFIFRAMHSKGIVSTWDKNNFI</sequence>
<keyword evidence="1" id="KW-0812">Transmembrane</keyword>
<dbReference type="Proteomes" id="UP000617979">
    <property type="component" value="Unassembled WGS sequence"/>
</dbReference>
<keyword evidence="3" id="KW-1185">Reference proteome</keyword>
<protein>
    <submittedName>
        <fullName evidence="2">Uncharacterized protein</fullName>
    </submittedName>
</protein>
<evidence type="ECO:0000313" key="2">
    <source>
        <dbReference type="EMBL" id="GGA35266.1"/>
    </source>
</evidence>
<dbReference type="EMBL" id="BMEX01000002">
    <property type="protein sequence ID" value="GGA35266.1"/>
    <property type="molecule type" value="Genomic_DNA"/>
</dbReference>
<organism evidence="2 3">
    <name type="scientific">Kroppenstedtia guangzhouensis</name>
    <dbReference type="NCBI Taxonomy" id="1274356"/>
    <lineage>
        <taxon>Bacteria</taxon>
        <taxon>Bacillati</taxon>
        <taxon>Bacillota</taxon>
        <taxon>Bacilli</taxon>
        <taxon>Bacillales</taxon>
        <taxon>Thermoactinomycetaceae</taxon>
        <taxon>Kroppenstedtia</taxon>
    </lineage>
</organism>